<accession>A0A073IUC9</accession>
<dbReference type="AlphaFoldDB" id="A0A073IUC9"/>
<comment type="caution">
    <text evidence="2">The sequence shown here is derived from an EMBL/GenBank/DDBJ whole genome shotgun (WGS) entry which is preliminary data.</text>
</comment>
<protein>
    <recommendedName>
        <fullName evidence="4">Helix-turn-helix domain-containing protein</fullName>
    </recommendedName>
</protein>
<dbReference type="RefSeq" id="WP_037974541.1">
    <property type="nucleotide sequence ID" value="NZ_JMKI01000006.1"/>
</dbReference>
<evidence type="ECO:0000313" key="2">
    <source>
        <dbReference type="EMBL" id="KEJ93195.1"/>
    </source>
</evidence>
<feature type="region of interest" description="Disordered" evidence="1">
    <location>
        <begin position="185"/>
        <end position="211"/>
    </location>
</feature>
<gene>
    <name evidence="2" type="ORF">EH55_12905</name>
</gene>
<evidence type="ECO:0008006" key="4">
    <source>
        <dbReference type="Google" id="ProtNLM"/>
    </source>
</evidence>
<feature type="compositionally biased region" description="Basic and acidic residues" evidence="1">
    <location>
        <begin position="195"/>
        <end position="207"/>
    </location>
</feature>
<dbReference type="GeneID" id="90982850"/>
<dbReference type="InterPro" id="IPR036388">
    <property type="entry name" value="WH-like_DNA-bd_sf"/>
</dbReference>
<evidence type="ECO:0000313" key="3">
    <source>
        <dbReference type="Proteomes" id="UP000027665"/>
    </source>
</evidence>
<dbReference type="EMBL" id="JMKI01000006">
    <property type="protein sequence ID" value="KEJ93195.1"/>
    <property type="molecule type" value="Genomic_DNA"/>
</dbReference>
<dbReference type="SUPFAM" id="SSF46785">
    <property type="entry name" value="Winged helix' DNA-binding domain"/>
    <property type="match status" value="1"/>
</dbReference>
<dbReference type="STRING" id="2754.EH55_12905"/>
<proteinExistence type="predicted"/>
<sequence>MKEKVTEQTKIIPVGPDENLDQDEDITVSSTEEDGCISDGRGGFWFCILDNAVMRDTGISFCARGIYALLATYVDTKNRSWRLKIDTIASVASISRRQVQYALKELSARGYIAVTPVYEGGRRKASRYTLIGHDAPAAREQELKKEAEEPDIERNICTHENIECNICTHRGAYIAQRLPEPNILKPKDIPPIVPRDPEEKEAKEDGKKVKKASGYTPEFEDFWKAYPNTRCSKQKAFRAWQDCVSGKKRASPAAPEELIRAAKIYALECGEQCREQRYILHASTFLGPDEHWRVYLQPKQSCGAGAAGMNMTYREVDIDRFRKENGEIDARAYERARRGLD</sequence>
<dbReference type="Proteomes" id="UP000027665">
    <property type="component" value="Unassembled WGS sequence"/>
</dbReference>
<dbReference type="Gene3D" id="1.10.10.10">
    <property type="entry name" value="Winged helix-like DNA-binding domain superfamily/Winged helix DNA-binding domain"/>
    <property type="match status" value="1"/>
</dbReference>
<reference evidence="2 3" key="1">
    <citation type="submission" date="2014-04" db="EMBL/GenBank/DDBJ databases">
        <title>Draft Genome Sequence of Synergistes jonesii.</title>
        <authorList>
            <person name="Coil D.A."/>
            <person name="Eisen J.A."/>
            <person name="Holland-Moritz H.E."/>
        </authorList>
    </citation>
    <scope>NUCLEOTIDE SEQUENCE [LARGE SCALE GENOMIC DNA]</scope>
    <source>
        <strain evidence="2 3">78-1</strain>
    </source>
</reference>
<keyword evidence="3" id="KW-1185">Reference proteome</keyword>
<name>A0A073IUC9_9BACT</name>
<evidence type="ECO:0000256" key="1">
    <source>
        <dbReference type="SAM" id="MobiDB-lite"/>
    </source>
</evidence>
<organism evidence="2 3">
    <name type="scientific">Synergistes jonesii</name>
    <dbReference type="NCBI Taxonomy" id="2754"/>
    <lineage>
        <taxon>Bacteria</taxon>
        <taxon>Thermotogati</taxon>
        <taxon>Synergistota</taxon>
        <taxon>Synergistia</taxon>
        <taxon>Synergistales</taxon>
        <taxon>Synergistaceae</taxon>
        <taxon>Synergistes</taxon>
    </lineage>
</organism>
<dbReference type="OrthoDB" id="1821976at2"/>
<dbReference type="InterPro" id="IPR036390">
    <property type="entry name" value="WH_DNA-bd_sf"/>
</dbReference>